<organism evidence="2 3">
    <name type="scientific">Sphingobacterium ginsenosidimutans</name>
    <dbReference type="NCBI Taxonomy" id="687845"/>
    <lineage>
        <taxon>Bacteria</taxon>
        <taxon>Pseudomonadati</taxon>
        <taxon>Bacteroidota</taxon>
        <taxon>Sphingobacteriia</taxon>
        <taxon>Sphingobacteriales</taxon>
        <taxon>Sphingobacteriaceae</taxon>
        <taxon>Sphingobacterium</taxon>
    </lineage>
</organism>
<dbReference type="EMBL" id="BAAAZK010000007">
    <property type="protein sequence ID" value="GAA4180545.1"/>
    <property type="molecule type" value="Genomic_DNA"/>
</dbReference>
<evidence type="ECO:0000313" key="3">
    <source>
        <dbReference type="Proteomes" id="UP001500167"/>
    </source>
</evidence>
<keyword evidence="1" id="KW-0732">Signal</keyword>
<feature type="chain" id="PRO_5045589359" evidence="1">
    <location>
        <begin position="21"/>
        <end position="53"/>
    </location>
</feature>
<protein>
    <submittedName>
        <fullName evidence="2">Uncharacterized protein</fullName>
    </submittedName>
</protein>
<dbReference type="Proteomes" id="UP001500167">
    <property type="component" value="Unassembled WGS sequence"/>
</dbReference>
<reference evidence="3" key="1">
    <citation type="journal article" date="2019" name="Int. J. Syst. Evol. Microbiol.">
        <title>The Global Catalogue of Microorganisms (GCM) 10K type strain sequencing project: providing services to taxonomists for standard genome sequencing and annotation.</title>
        <authorList>
            <consortium name="The Broad Institute Genomics Platform"/>
            <consortium name="The Broad Institute Genome Sequencing Center for Infectious Disease"/>
            <person name="Wu L."/>
            <person name="Ma J."/>
        </authorList>
    </citation>
    <scope>NUCLEOTIDE SEQUENCE [LARGE SCALE GENOMIC DNA]</scope>
    <source>
        <strain evidence="3">JCM 16722</strain>
    </source>
</reference>
<proteinExistence type="predicted"/>
<name>A0ABP8AAG7_9SPHI</name>
<dbReference type="RefSeq" id="WP_346087182.1">
    <property type="nucleotide sequence ID" value="NZ_BAAAZK010000007.1"/>
</dbReference>
<evidence type="ECO:0000256" key="1">
    <source>
        <dbReference type="SAM" id="SignalP"/>
    </source>
</evidence>
<keyword evidence="3" id="KW-1185">Reference proteome</keyword>
<gene>
    <name evidence="2" type="ORF">GCM10022218_34920</name>
</gene>
<comment type="caution">
    <text evidence="2">The sequence shown here is derived from an EMBL/GenBank/DDBJ whole genome shotgun (WGS) entry which is preliminary data.</text>
</comment>
<feature type="signal peptide" evidence="1">
    <location>
        <begin position="1"/>
        <end position="20"/>
    </location>
</feature>
<sequence length="53" mass="5795">MRSFLLIVIAIIANFTHSYAQKDPELKNALGKMTAAVTSNSASYCKFDVTKAN</sequence>
<evidence type="ECO:0000313" key="2">
    <source>
        <dbReference type="EMBL" id="GAA4180545.1"/>
    </source>
</evidence>
<accession>A0ABP8AAG7</accession>